<keyword evidence="4 7" id="KW-0378">Hydrolase</keyword>
<dbReference type="EMBL" id="FXYH01000004">
    <property type="protein sequence ID" value="SMX38885.1"/>
    <property type="molecule type" value="Genomic_DNA"/>
</dbReference>
<name>A0A238K7V7_9RHOB</name>
<evidence type="ECO:0000256" key="4">
    <source>
        <dbReference type="ARBA" id="ARBA00022801"/>
    </source>
</evidence>
<sequence>MSRFAAAIFGCEGLRLSSDEKRFFAETSPFGFILFGRNIRDADQLCALTNDLRDAVGWDAPVFIDQEGGRVQRLRPPMATEWLPPLEDVTRFGPNAAAAMRLRYQIIGHELRSYGIDGNCAPMLDVARPETHKFLRNRCYGSDLETVVEIGRAVTRGHLDAGVLPVMKHLPGHGLAQLDSHLDLPRIDTDKDALDAVDFAAFKPFADVPLGMTAHLVFEQIDPQPATISAKMIELIRTDLGFDGFLMTDDISMEALSGTVAQRSAASIKAGCDAVLHCNGKLSEMQSIVGGIDMMTPAAHSRAERALAARHSPADVDIEALRTEFEALKPSIAQPEP</sequence>
<dbReference type="InterPro" id="IPR001764">
    <property type="entry name" value="Glyco_hydro_3_N"/>
</dbReference>
<evidence type="ECO:0000259" key="6">
    <source>
        <dbReference type="Pfam" id="PF00933"/>
    </source>
</evidence>
<dbReference type="OrthoDB" id="9786661at2"/>
<dbReference type="RefSeq" id="WP_097804083.1">
    <property type="nucleotide sequence ID" value="NZ_FXYH01000004.1"/>
</dbReference>
<dbReference type="GO" id="GO:0004563">
    <property type="term" value="F:beta-N-acetylhexosaminidase activity"/>
    <property type="evidence" value="ECO:0007669"/>
    <property type="project" value="UniProtKB-EC"/>
</dbReference>
<dbReference type="Pfam" id="PF00933">
    <property type="entry name" value="Glyco_hydro_3"/>
    <property type="match status" value="1"/>
</dbReference>
<dbReference type="InterPro" id="IPR017853">
    <property type="entry name" value="GH"/>
</dbReference>
<dbReference type="InterPro" id="IPR050226">
    <property type="entry name" value="NagZ_Beta-hexosaminidase"/>
</dbReference>
<dbReference type="InterPro" id="IPR036962">
    <property type="entry name" value="Glyco_hydro_3_N_sf"/>
</dbReference>
<evidence type="ECO:0000256" key="5">
    <source>
        <dbReference type="ARBA" id="ARBA00023295"/>
    </source>
</evidence>
<comment type="similarity">
    <text evidence="2">Belongs to the glycosyl hydrolase 3 family.</text>
</comment>
<dbReference type="PROSITE" id="PS00775">
    <property type="entry name" value="GLYCOSYL_HYDROL_F3"/>
    <property type="match status" value="1"/>
</dbReference>
<dbReference type="Gene3D" id="3.20.20.300">
    <property type="entry name" value="Glycoside hydrolase, family 3, N-terminal domain"/>
    <property type="match status" value="1"/>
</dbReference>
<proteinExistence type="inferred from homology"/>
<evidence type="ECO:0000256" key="1">
    <source>
        <dbReference type="ARBA" id="ARBA00001231"/>
    </source>
</evidence>
<evidence type="ECO:0000313" key="8">
    <source>
        <dbReference type="Proteomes" id="UP000220836"/>
    </source>
</evidence>
<dbReference type="EC" id="3.2.1.52" evidence="3"/>
<keyword evidence="8" id="KW-1185">Reference proteome</keyword>
<gene>
    <name evidence="7" type="primary">nagZ</name>
    <name evidence="7" type="ORF">PEV8663_01592</name>
</gene>
<keyword evidence="5 7" id="KW-0326">Glycosidase</keyword>
<dbReference type="GO" id="GO:0005975">
    <property type="term" value="P:carbohydrate metabolic process"/>
    <property type="evidence" value="ECO:0007669"/>
    <property type="project" value="InterPro"/>
</dbReference>
<reference evidence="7 8" key="1">
    <citation type="submission" date="2017-05" db="EMBL/GenBank/DDBJ databases">
        <authorList>
            <person name="Song R."/>
            <person name="Chenine A.L."/>
            <person name="Ruprecht R.M."/>
        </authorList>
    </citation>
    <scope>NUCLEOTIDE SEQUENCE [LARGE SCALE GENOMIC DNA]</scope>
    <source>
        <strain evidence="7 8">CECT 8663</strain>
    </source>
</reference>
<dbReference type="SUPFAM" id="SSF51445">
    <property type="entry name" value="(Trans)glycosidases"/>
    <property type="match status" value="1"/>
</dbReference>
<dbReference type="PANTHER" id="PTHR30480">
    <property type="entry name" value="BETA-HEXOSAMINIDASE-RELATED"/>
    <property type="match status" value="1"/>
</dbReference>
<dbReference type="GO" id="GO:0009254">
    <property type="term" value="P:peptidoglycan turnover"/>
    <property type="evidence" value="ECO:0007669"/>
    <property type="project" value="TreeGrafter"/>
</dbReference>
<feature type="domain" description="Glycoside hydrolase family 3 N-terminal" evidence="6">
    <location>
        <begin position="31"/>
        <end position="293"/>
    </location>
</feature>
<evidence type="ECO:0000256" key="3">
    <source>
        <dbReference type="ARBA" id="ARBA00012663"/>
    </source>
</evidence>
<comment type="catalytic activity">
    <reaction evidence="1">
        <text>Hydrolysis of terminal non-reducing N-acetyl-D-hexosamine residues in N-acetyl-beta-D-hexosaminides.</text>
        <dbReference type="EC" id="3.2.1.52"/>
    </reaction>
</comment>
<dbReference type="AlphaFoldDB" id="A0A238K7V7"/>
<evidence type="ECO:0000313" key="7">
    <source>
        <dbReference type="EMBL" id="SMX38885.1"/>
    </source>
</evidence>
<accession>A0A238K7V7</accession>
<dbReference type="InterPro" id="IPR019800">
    <property type="entry name" value="Glyco_hydro_3_AS"/>
</dbReference>
<organism evidence="7 8">
    <name type="scientific">Pelagimonas varians</name>
    <dbReference type="NCBI Taxonomy" id="696760"/>
    <lineage>
        <taxon>Bacteria</taxon>
        <taxon>Pseudomonadati</taxon>
        <taxon>Pseudomonadota</taxon>
        <taxon>Alphaproteobacteria</taxon>
        <taxon>Rhodobacterales</taxon>
        <taxon>Roseobacteraceae</taxon>
        <taxon>Pelagimonas</taxon>
    </lineage>
</organism>
<dbReference type="PANTHER" id="PTHR30480:SF13">
    <property type="entry name" value="BETA-HEXOSAMINIDASE"/>
    <property type="match status" value="1"/>
</dbReference>
<dbReference type="Proteomes" id="UP000220836">
    <property type="component" value="Unassembled WGS sequence"/>
</dbReference>
<protein>
    <recommendedName>
        <fullName evidence="3">beta-N-acetylhexosaminidase</fullName>
        <ecNumber evidence="3">3.2.1.52</ecNumber>
    </recommendedName>
</protein>
<evidence type="ECO:0000256" key="2">
    <source>
        <dbReference type="ARBA" id="ARBA00005336"/>
    </source>
</evidence>